<evidence type="ECO:0000313" key="3">
    <source>
        <dbReference type="Proteomes" id="UP000192758"/>
    </source>
</evidence>
<feature type="signal peptide" evidence="1">
    <location>
        <begin position="1"/>
        <end position="16"/>
    </location>
</feature>
<accession>A0A1W0E8F8</accession>
<proteinExistence type="predicted"/>
<evidence type="ECO:0000256" key="1">
    <source>
        <dbReference type="SAM" id="SignalP"/>
    </source>
</evidence>
<gene>
    <name evidence="2" type="ORF">EHP00_2113</name>
</gene>
<keyword evidence="1" id="KW-0732">Signal</keyword>
<dbReference type="Proteomes" id="UP000192758">
    <property type="component" value="Unassembled WGS sequence"/>
</dbReference>
<dbReference type="EMBL" id="MNPJ01000007">
    <property type="protein sequence ID" value="OQS55518.1"/>
    <property type="molecule type" value="Genomic_DNA"/>
</dbReference>
<dbReference type="VEuPathDB" id="MicrosporidiaDB:EHP00_2113"/>
<dbReference type="AlphaFoldDB" id="A0A1W0E8F8"/>
<name>A0A1W0E8F8_9MICR</name>
<keyword evidence="3" id="KW-1185">Reference proteome</keyword>
<organism evidence="2 3">
    <name type="scientific">Ecytonucleospora hepatopenaei</name>
    <dbReference type="NCBI Taxonomy" id="646526"/>
    <lineage>
        <taxon>Eukaryota</taxon>
        <taxon>Fungi</taxon>
        <taxon>Fungi incertae sedis</taxon>
        <taxon>Microsporidia</taxon>
        <taxon>Enterocytozoonidae</taxon>
        <taxon>Ecytonucleospora</taxon>
    </lineage>
</organism>
<reference evidence="2 3" key="1">
    <citation type="journal article" date="2017" name="Environ. Microbiol.">
        <title>Decay of the glycolytic pathway and adaptation to intranuclear parasitism within Enterocytozoonidae microsporidia.</title>
        <authorList>
            <person name="Wiredu Boakye D."/>
            <person name="Jaroenlak P."/>
            <person name="Prachumwat A."/>
            <person name="Williams T.A."/>
            <person name="Bateman K.S."/>
            <person name="Itsathitphaisarn O."/>
            <person name="Sritunyalucksana K."/>
            <person name="Paszkiewicz K.H."/>
            <person name="Moore K.A."/>
            <person name="Stentiford G.D."/>
            <person name="Williams B.A."/>
        </authorList>
    </citation>
    <scope>NUCLEOTIDE SEQUENCE [LARGE SCALE GENOMIC DNA]</scope>
    <source>
        <strain evidence="2 3">TH1</strain>
    </source>
</reference>
<feature type="chain" id="PRO_5012438681" evidence="1">
    <location>
        <begin position="17"/>
        <end position="67"/>
    </location>
</feature>
<evidence type="ECO:0000313" key="2">
    <source>
        <dbReference type="EMBL" id="OQS55518.1"/>
    </source>
</evidence>
<protein>
    <submittedName>
        <fullName evidence="2">Uncharacterized protein</fullName>
    </submittedName>
</protein>
<comment type="caution">
    <text evidence="2">The sequence shown here is derived from an EMBL/GenBank/DDBJ whole genome shotgun (WGS) entry which is preliminary data.</text>
</comment>
<sequence length="67" mass="7299">MVGLLFILGGFCSSESSKLYKTIPSCISITISSTVLNPALFKFLLTHNVNVCAIKGDVPFLYLNMLN</sequence>